<evidence type="ECO:0000313" key="2">
    <source>
        <dbReference type="EMBL" id="MEJ8641905.1"/>
    </source>
</evidence>
<evidence type="ECO:0000256" key="1">
    <source>
        <dbReference type="SAM" id="Phobius"/>
    </source>
</evidence>
<evidence type="ECO:0000313" key="3">
    <source>
        <dbReference type="Proteomes" id="UP001382904"/>
    </source>
</evidence>
<reference evidence="2 3" key="1">
    <citation type="submission" date="2024-03" db="EMBL/GenBank/DDBJ databases">
        <title>Novel Streptomyces species of biotechnological and ecological value are a feature of Machair soil.</title>
        <authorList>
            <person name="Prole J.R."/>
            <person name="Goodfellow M."/>
            <person name="Allenby N."/>
            <person name="Ward A.C."/>
        </authorList>
    </citation>
    <scope>NUCLEOTIDE SEQUENCE [LARGE SCALE GENOMIC DNA]</scope>
    <source>
        <strain evidence="2 3">MS1.HAVA.3</strain>
    </source>
</reference>
<protein>
    <submittedName>
        <fullName evidence="2">Uncharacterized protein</fullName>
    </submittedName>
</protein>
<organism evidence="2 3">
    <name type="scientific">Streptomyces caledonius</name>
    <dbReference type="NCBI Taxonomy" id="3134107"/>
    <lineage>
        <taxon>Bacteria</taxon>
        <taxon>Bacillati</taxon>
        <taxon>Actinomycetota</taxon>
        <taxon>Actinomycetes</taxon>
        <taxon>Kitasatosporales</taxon>
        <taxon>Streptomycetaceae</taxon>
        <taxon>Streptomyces</taxon>
    </lineage>
</organism>
<dbReference type="Proteomes" id="UP001382904">
    <property type="component" value="Unassembled WGS sequence"/>
</dbReference>
<dbReference type="EMBL" id="JBBKAM010000002">
    <property type="protein sequence ID" value="MEJ8641905.1"/>
    <property type="molecule type" value="Genomic_DNA"/>
</dbReference>
<name>A0ABU8U1Z9_9ACTN</name>
<keyword evidence="1" id="KW-0812">Transmembrane</keyword>
<feature type="transmembrane region" description="Helical" evidence="1">
    <location>
        <begin position="15"/>
        <end position="37"/>
    </location>
</feature>
<proteinExistence type="predicted"/>
<keyword evidence="1" id="KW-1133">Transmembrane helix</keyword>
<comment type="caution">
    <text evidence="2">The sequence shown here is derived from an EMBL/GenBank/DDBJ whole genome shotgun (WGS) entry which is preliminary data.</text>
</comment>
<feature type="transmembrane region" description="Helical" evidence="1">
    <location>
        <begin position="57"/>
        <end position="78"/>
    </location>
</feature>
<sequence length="107" mass="11478">MTDQQIPGLTRRHPVVTAACAAALLALHAVAVFFVLNALLTESEGPWDRTVTDTVRLMAGLGLVVELLAAAVTAACVTTARLRRWWYAPVAVLILTALIRMAFAPQP</sequence>
<keyword evidence="3" id="KW-1185">Reference proteome</keyword>
<gene>
    <name evidence="2" type="ORF">WKI68_11365</name>
</gene>
<feature type="transmembrane region" description="Helical" evidence="1">
    <location>
        <begin position="85"/>
        <end position="103"/>
    </location>
</feature>
<accession>A0ABU8U1Z9</accession>
<keyword evidence="1" id="KW-0472">Membrane</keyword>